<sequence>MARSPTKGTRRLSAPMEISQTSVKSILWADMWHPYKLKMLQLLTAGSPARRIEFYEWALNMHDNVPDENWLERLPLCVDMEARHVEHIL</sequence>
<proteinExistence type="predicted"/>
<name>A0A4Y2DHS4_ARAVE</name>
<evidence type="ECO:0000313" key="1">
    <source>
        <dbReference type="EMBL" id="GBM16340.1"/>
    </source>
</evidence>
<dbReference type="EMBL" id="BGPR01000372">
    <property type="protein sequence ID" value="GBM16340.1"/>
    <property type="molecule type" value="Genomic_DNA"/>
</dbReference>
<dbReference type="AlphaFoldDB" id="A0A4Y2DHS4"/>
<evidence type="ECO:0000313" key="2">
    <source>
        <dbReference type="Proteomes" id="UP000499080"/>
    </source>
</evidence>
<organism evidence="1 2">
    <name type="scientific">Araneus ventricosus</name>
    <name type="common">Orbweaver spider</name>
    <name type="synonym">Epeira ventricosa</name>
    <dbReference type="NCBI Taxonomy" id="182803"/>
    <lineage>
        <taxon>Eukaryota</taxon>
        <taxon>Metazoa</taxon>
        <taxon>Ecdysozoa</taxon>
        <taxon>Arthropoda</taxon>
        <taxon>Chelicerata</taxon>
        <taxon>Arachnida</taxon>
        <taxon>Araneae</taxon>
        <taxon>Araneomorphae</taxon>
        <taxon>Entelegynae</taxon>
        <taxon>Araneoidea</taxon>
        <taxon>Araneidae</taxon>
        <taxon>Araneus</taxon>
    </lineage>
</organism>
<keyword evidence="2" id="KW-1185">Reference proteome</keyword>
<dbReference type="Proteomes" id="UP000499080">
    <property type="component" value="Unassembled WGS sequence"/>
</dbReference>
<gene>
    <name evidence="1" type="ORF">AVEN_28304_1</name>
</gene>
<accession>A0A4Y2DHS4</accession>
<reference evidence="1 2" key="1">
    <citation type="journal article" date="2019" name="Sci. Rep.">
        <title>Orb-weaving spider Araneus ventricosus genome elucidates the spidroin gene catalogue.</title>
        <authorList>
            <person name="Kono N."/>
            <person name="Nakamura H."/>
            <person name="Ohtoshi R."/>
            <person name="Moran D.A.P."/>
            <person name="Shinohara A."/>
            <person name="Yoshida Y."/>
            <person name="Fujiwara M."/>
            <person name="Mori M."/>
            <person name="Tomita M."/>
            <person name="Arakawa K."/>
        </authorList>
    </citation>
    <scope>NUCLEOTIDE SEQUENCE [LARGE SCALE GENOMIC DNA]</scope>
</reference>
<comment type="caution">
    <text evidence="1">The sequence shown here is derived from an EMBL/GenBank/DDBJ whole genome shotgun (WGS) entry which is preliminary data.</text>
</comment>
<protein>
    <submittedName>
        <fullName evidence="1">Uncharacterized protein</fullName>
    </submittedName>
</protein>